<dbReference type="Proteomes" id="UP000250919">
    <property type="component" value="Unassembled WGS sequence"/>
</dbReference>
<dbReference type="Proteomes" id="UP000466619">
    <property type="component" value="Unassembled WGS sequence"/>
</dbReference>
<evidence type="ECO:0000256" key="2">
    <source>
        <dbReference type="ARBA" id="ARBA00022964"/>
    </source>
</evidence>
<dbReference type="InterPro" id="IPR006620">
    <property type="entry name" value="Pro_4_hyd_alph"/>
</dbReference>
<keyword evidence="3" id="KW-0560">Oxidoreductase</keyword>
<dbReference type="GO" id="GO:0005506">
    <property type="term" value="F:iron ion binding"/>
    <property type="evidence" value="ECO:0007669"/>
    <property type="project" value="InterPro"/>
</dbReference>
<dbReference type="GO" id="GO:0051213">
    <property type="term" value="F:dioxygenase activity"/>
    <property type="evidence" value="ECO:0007669"/>
    <property type="project" value="UniProtKB-KW"/>
</dbReference>
<comment type="caution">
    <text evidence="6">The sequence shown here is derived from an EMBL/GenBank/DDBJ whole genome shotgun (WGS) entry which is preliminary data.</text>
</comment>
<proteinExistence type="predicted"/>
<evidence type="ECO:0000313" key="5">
    <source>
        <dbReference type="EMBL" id="NDL04977.1"/>
    </source>
</evidence>
<dbReference type="Pfam" id="PF13640">
    <property type="entry name" value="2OG-FeII_Oxy_3"/>
    <property type="match status" value="1"/>
</dbReference>
<dbReference type="SMART" id="SM00702">
    <property type="entry name" value="P4Hc"/>
    <property type="match status" value="1"/>
</dbReference>
<comment type="cofactor">
    <cofactor evidence="1">
        <name>L-ascorbate</name>
        <dbReference type="ChEBI" id="CHEBI:38290"/>
    </cofactor>
</comment>
<gene>
    <name evidence="6" type="ORF">CKY02_05515</name>
    <name evidence="5" type="ORF">GPY48_17770</name>
</gene>
<dbReference type="GO" id="GO:0031418">
    <property type="term" value="F:L-ascorbic acid binding"/>
    <property type="evidence" value="ECO:0007669"/>
    <property type="project" value="InterPro"/>
</dbReference>
<evidence type="ECO:0000256" key="3">
    <source>
        <dbReference type="ARBA" id="ARBA00023002"/>
    </source>
</evidence>
<evidence type="ECO:0000256" key="1">
    <source>
        <dbReference type="ARBA" id="ARBA00001961"/>
    </source>
</evidence>
<dbReference type="AlphaFoldDB" id="A0A329XAF2"/>
<accession>A0A329XAF2</accession>
<feature type="domain" description="Prolyl 4-hydroxylase alpha subunit" evidence="4">
    <location>
        <begin position="27"/>
        <end position="188"/>
    </location>
</feature>
<evidence type="ECO:0000259" key="4">
    <source>
        <dbReference type="SMART" id="SM00702"/>
    </source>
</evidence>
<organism evidence="6 7">
    <name type="scientific">Photorhabdus bodei</name>
    <dbReference type="NCBI Taxonomy" id="2029681"/>
    <lineage>
        <taxon>Bacteria</taxon>
        <taxon>Pseudomonadati</taxon>
        <taxon>Pseudomonadota</taxon>
        <taxon>Gammaproteobacteria</taxon>
        <taxon>Enterobacterales</taxon>
        <taxon>Morganellaceae</taxon>
        <taxon>Photorhabdus</taxon>
    </lineage>
</organism>
<protein>
    <recommendedName>
        <fullName evidence="4">Prolyl 4-hydroxylase alpha subunit domain-containing protein</fullName>
    </recommendedName>
</protein>
<evidence type="ECO:0000313" key="7">
    <source>
        <dbReference type="Proteomes" id="UP000250919"/>
    </source>
</evidence>
<evidence type="ECO:0000313" key="8">
    <source>
        <dbReference type="Proteomes" id="UP000466619"/>
    </source>
</evidence>
<reference evidence="6 7" key="2">
    <citation type="journal article" date="2018" name="Int. J. Syst. Evol. Microbiol.">
        <title>Whole-genome-based revisit of Photorhabdus phylogeny: proposal for the elevation of most Photorhabdus subspecies to the species level and description of one novel species Photorhabdus bodei sp. nov., and one novel subspecies Photorhabdus laumondii subsp. clarkei subsp. nov.</title>
        <authorList>
            <person name="Machado R.A.R."/>
            <person name="Wuthrich D."/>
            <person name="Kuhnert P."/>
            <person name="Arce C.C.M."/>
            <person name="Thonen L."/>
            <person name="Ruiz C."/>
            <person name="Zhang X."/>
            <person name="Robert C.A.M."/>
            <person name="Karimi J."/>
            <person name="Kamali S."/>
            <person name="Ma J."/>
            <person name="Bruggmann R."/>
            <person name="Erb M."/>
        </authorList>
    </citation>
    <scope>NUCLEOTIDE SEQUENCE [LARGE SCALE GENOMIC DNA]</scope>
    <source>
        <strain evidence="6 7">LJ24-63</strain>
    </source>
</reference>
<name>A0A329XAF2_9GAMM</name>
<evidence type="ECO:0000313" key="6">
    <source>
        <dbReference type="EMBL" id="RAX13576.1"/>
    </source>
</evidence>
<keyword evidence="8" id="KW-1185">Reference proteome</keyword>
<reference evidence="6" key="1">
    <citation type="submission" date="2017-08" db="EMBL/GenBank/DDBJ databases">
        <authorList>
            <person name="de Groot N.N."/>
        </authorList>
    </citation>
    <scope>NUCLEOTIDE SEQUENCE</scope>
    <source>
        <strain evidence="6">LJ24-63</strain>
    </source>
</reference>
<dbReference type="Gene3D" id="2.60.120.620">
    <property type="entry name" value="q2cbj1_9rhob like domain"/>
    <property type="match status" value="1"/>
</dbReference>
<dbReference type="InterPro" id="IPR044862">
    <property type="entry name" value="Pro_4_hyd_alph_FE2OG_OXY"/>
</dbReference>
<dbReference type="EMBL" id="NSCM01000005">
    <property type="protein sequence ID" value="RAX13576.1"/>
    <property type="molecule type" value="Genomic_DNA"/>
</dbReference>
<keyword evidence="2" id="KW-0223">Dioxygenase</keyword>
<reference evidence="5 8" key="3">
    <citation type="submission" date="2019-12" db="EMBL/GenBank/DDBJ databases">
        <title>Engineering Photorhabdus to improve their lethality against agricultural pests.</title>
        <authorList>
            <person name="Machado R.A.R."/>
        </authorList>
    </citation>
    <scope>NUCLEOTIDE SEQUENCE [LARGE SCALE GENOMIC DNA]</scope>
    <source>
        <strain evidence="5 8">M-CN4</strain>
    </source>
</reference>
<sequence length="198" mass="23365">MPMEIGKSMFTPFNEAVFERIEVRHSPFRHLFSENILNHEFLLRLQAVIAAISDEHFGKHASGYRFAHYPDEDFIRFVYSQPFLQVIGRLFGRPVRPSKQFFLPQVYIFPENYRGLPPHTDASDKRDLAMIFYIAQGWDERCGGELRVLNSDKSPYQVFSPVYNSMSCMELFEKSWHEVLPVKSSWIRKTLIIDFDYL</sequence>
<dbReference type="GO" id="GO:0016705">
    <property type="term" value="F:oxidoreductase activity, acting on paired donors, with incorporation or reduction of molecular oxygen"/>
    <property type="evidence" value="ECO:0007669"/>
    <property type="project" value="InterPro"/>
</dbReference>
<dbReference type="EMBL" id="WSFC01000046">
    <property type="protein sequence ID" value="NDL04977.1"/>
    <property type="molecule type" value="Genomic_DNA"/>
</dbReference>